<dbReference type="InterPro" id="IPR000595">
    <property type="entry name" value="cNMP-bd_dom"/>
</dbReference>
<feature type="region of interest" description="Disordered" evidence="1">
    <location>
        <begin position="1"/>
        <end position="30"/>
    </location>
</feature>
<keyword evidence="4" id="KW-1185">Reference proteome</keyword>
<sequence length="708" mass="78434">MEEFRGRRPGSGDGEEVTFALQADPGENARFEQPPFRVRRYRRMPGRHPVMVQEAVGPEAERRMRRHVRLFGSLADFHGPHLPRQLAHVLAHDDTTRPHRLLLDCRGERLADLGSPDRLHGPRLRTVVRDLFEAVAGLHEPRLVHGRISPEHLWWDDTDGLQLAGLDGAVHATEPLPERPATQWDAPGFRPGLPAAAEQDVHSAALVAFWIATGETLPRGASREHLHALLGQGHEDWLQELLRSAFPLGSAGAAPARELVRLLADGDEPSGLFERPFAERLRRREAVAREEFRALRARQRTDGAGRPRAVVAPAVPGTRRPGWWRRIPLRPRSGRPTARGLVVECPMCLSELDWDTAERVVLDEARGMVPEAELTPPGDAARDAQLARTYVVCPGNDDVPRHELPYRYPTFGTEPVRIGLVGASTTGKSHLLAAMIDQARKSTVMARFGLRVEALDPQRYHRYLGDVVTPFIDGRQELPATADRPDLRYSTGLIVTDEHSRRSHSVIFFDVAGGRLERTGRESDFLNRLSALLCVVDPTRVEGLTGHRGTTGRDPAFEHVRQRLRQQLADPAVPFLPVPCALVVTKCDLLRFRGYREIDGWLHEKPDAEGDLSTVEQESEDVYAFLGARGGGDWLQLAGECRNSTLHLASATGCGPREQSDASAPRRFDETLFRQHRVLRPLLSLLAMQGVMTGPAADAVLGGGGHGA</sequence>
<dbReference type="Gene3D" id="1.10.510.10">
    <property type="entry name" value="Transferase(Phosphotransferase) domain 1"/>
    <property type="match status" value="1"/>
</dbReference>
<dbReference type="InterPro" id="IPR027417">
    <property type="entry name" value="P-loop_NTPase"/>
</dbReference>
<dbReference type="EMBL" id="JACVQF010000199">
    <property type="protein sequence ID" value="MBD0421480.1"/>
    <property type="molecule type" value="Genomic_DNA"/>
</dbReference>
<dbReference type="InterPro" id="IPR011009">
    <property type="entry name" value="Kinase-like_dom_sf"/>
</dbReference>
<evidence type="ECO:0000313" key="4">
    <source>
        <dbReference type="Proteomes" id="UP000621210"/>
    </source>
</evidence>
<dbReference type="SUPFAM" id="SSF52540">
    <property type="entry name" value="P-loop containing nucleoside triphosphate hydrolases"/>
    <property type="match status" value="1"/>
</dbReference>
<protein>
    <recommendedName>
        <fullName evidence="2">Cyclic nucleotide-binding domain-containing protein</fullName>
    </recommendedName>
</protein>
<gene>
    <name evidence="3" type="ORF">H0H10_20360</name>
</gene>
<reference evidence="3" key="2">
    <citation type="submission" date="2020-09" db="EMBL/GenBank/DDBJ databases">
        <authorList>
            <person name="Luo X."/>
        </authorList>
    </citation>
    <scope>NUCLEOTIDE SEQUENCE</scope>
    <source>
        <strain evidence="3">TRM S81-3</strain>
    </source>
</reference>
<evidence type="ECO:0000313" key="3">
    <source>
        <dbReference type="EMBL" id="MBD0421480.1"/>
    </source>
</evidence>
<feature type="domain" description="Cyclic nucleotide-binding" evidence="2">
    <location>
        <begin position="390"/>
        <end position="465"/>
    </location>
</feature>
<comment type="caution">
    <text evidence="3">The sequence shown here is derived from an EMBL/GenBank/DDBJ whole genome shotgun (WGS) entry which is preliminary data.</text>
</comment>
<dbReference type="Gene3D" id="3.40.50.300">
    <property type="entry name" value="P-loop containing nucleotide triphosphate hydrolases"/>
    <property type="match status" value="1"/>
</dbReference>
<accession>A0A926QS82</accession>
<organism evidence="3 4">
    <name type="scientific">Streptomyces griseicoloratus</name>
    <dbReference type="NCBI Taxonomy" id="2752516"/>
    <lineage>
        <taxon>Bacteria</taxon>
        <taxon>Bacillati</taxon>
        <taxon>Actinomycetota</taxon>
        <taxon>Actinomycetes</taxon>
        <taxon>Kitasatosporales</taxon>
        <taxon>Streptomycetaceae</taxon>
        <taxon>Streptomyces</taxon>
    </lineage>
</organism>
<dbReference type="RefSeq" id="WP_188182441.1">
    <property type="nucleotide sequence ID" value="NZ_JACVQF010000199.1"/>
</dbReference>
<evidence type="ECO:0000259" key="2">
    <source>
        <dbReference type="PROSITE" id="PS50042"/>
    </source>
</evidence>
<dbReference type="SUPFAM" id="SSF56112">
    <property type="entry name" value="Protein kinase-like (PK-like)"/>
    <property type="match status" value="1"/>
</dbReference>
<dbReference type="AlphaFoldDB" id="A0A926QS82"/>
<evidence type="ECO:0000256" key="1">
    <source>
        <dbReference type="SAM" id="MobiDB-lite"/>
    </source>
</evidence>
<dbReference type="Proteomes" id="UP000621210">
    <property type="component" value="Unassembled WGS sequence"/>
</dbReference>
<proteinExistence type="predicted"/>
<reference evidence="3" key="1">
    <citation type="submission" date="2020-09" db="EMBL/GenBank/DDBJ databases">
        <title>Streptomyces grisecoloratus sp. nov., isolated from cotton soil.</title>
        <authorList>
            <person name="Xing L."/>
        </authorList>
    </citation>
    <scope>NUCLEOTIDE SEQUENCE</scope>
    <source>
        <strain evidence="3">TRM S81-3</strain>
    </source>
</reference>
<dbReference type="PROSITE" id="PS50042">
    <property type="entry name" value="CNMP_BINDING_3"/>
    <property type="match status" value="1"/>
</dbReference>
<name>A0A926QS82_9ACTN</name>